<evidence type="ECO:0000313" key="7">
    <source>
        <dbReference type="EMBL" id="JAT68048.1"/>
    </source>
</evidence>
<dbReference type="GO" id="GO:0008330">
    <property type="term" value="F:protein tyrosine/threonine phosphatase activity"/>
    <property type="evidence" value="ECO:0007669"/>
    <property type="project" value="TreeGrafter"/>
</dbReference>
<dbReference type="InterPro" id="IPR000387">
    <property type="entry name" value="Tyr_Pase_dom"/>
</dbReference>
<evidence type="ECO:0000313" key="8">
    <source>
        <dbReference type="EMBL" id="KFM24525.1"/>
    </source>
</evidence>
<dbReference type="SMART" id="SM00195">
    <property type="entry name" value="DSPc"/>
    <property type="match status" value="1"/>
</dbReference>
<reference evidence="8 9" key="1">
    <citation type="journal article" date="2014" name="BMC Genomics">
        <title>Oil accumulation mechanisms of the oleaginous microalga Chlorella protothecoides revealed through its genome, transcriptomes, and proteomes.</title>
        <authorList>
            <person name="Gao C."/>
            <person name="Wang Y."/>
            <person name="Shen Y."/>
            <person name="Yan D."/>
            <person name="He X."/>
            <person name="Dai J."/>
            <person name="Wu Q."/>
        </authorList>
    </citation>
    <scope>NUCLEOTIDE SEQUENCE [LARGE SCALE GENOMIC DNA]</scope>
    <source>
        <strain evidence="8 9">0710</strain>
    </source>
</reference>
<dbReference type="InterPro" id="IPR020422">
    <property type="entry name" value="TYR_PHOSPHATASE_DUAL_dom"/>
</dbReference>
<evidence type="ECO:0000259" key="5">
    <source>
        <dbReference type="PROSITE" id="PS50054"/>
    </source>
</evidence>
<dbReference type="CDD" id="cd14498">
    <property type="entry name" value="DSP"/>
    <property type="match status" value="1"/>
</dbReference>
<dbReference type="Gene3D" id="3.90.190.10">
    <property type="entry name" value="Protein tyrosine phosphatase superfamily"/>
    <property type="match status" value="1"/>
</dbReference>
<keyword evidence="3" id="KW-0378">Hydrolase</keyword>
<dbReference type="PRINTS" id="PR01908">
    <property type="entry name" value="ADSPHPHTASE"/>
</dbReference>
<dbReference type="PROSITE" id="PS50056">
    <property type="entry name" value="TYR_PHOSPHATASE_2"/>
    <property type="match status" value="1"/>
</dbReference>
<accession>A0A087SFM1</accession>
<evidence type="ECO:0000256" key="2">
    <source>
        <dbReference type="ARBA" id="ARBA00013064"/>
    </source>
</evidence>
<dbReference type="PANTHER" id="PTHR10159:SF511">
    <property type="entry name" value="DUAL SPECIFICITY PROTEIN PHOSPHATASE 1"/>
    <property type="match status" value="1"/>
</dbReference>
<dbReference type="Pfam" id="PF00782">
    <property type="entry name" value="DSPc"/>
    <property type="match status" value="1"/>
</dbReference>
<feature type="domain" description="Tyrosine-protein phosphatase" evidence="5">
    <location>
        <begin position="82"/>
        <end position="227"/>
    </location>
</feature>
<dbReference type="PROSITE" id="PS50054">
    <property type="entry name" value="TYR_PHOSPHATASE_DUAL"/>
    <property type="match status" value="1"/>
</dbReference>
<dbReference type="SUPFAM" id="SSF52799">
    <property type="entry name" value="(Phosphotyrosine protein) phosphatases II"/>
    <property type="match status" value="1"/>
</dbReference>
<evidence type="ECO:0000259" key="6">
    <source>
        <dbReference type="PROSITE" id="PS50056"/>
    </source>
</evidence>
<evidence type="ECO:0000256" key="1">
    <source>
        <dbReference type="ARBA" id="ARBA00008601"/>
    </source>
</evidence>
<dbReference type="EC" id="3.1.3.48" evidence="2"/>
<dbReference type="eggNOG" id="KOG1716">
    <property type="taxonomic scope" value="Eukaryota"/>
</dbReference>
<evidence type="ECO:0000256" key="4">
    <source>
        <dbReference type="ARBA" id="ARBA00022912"/>
    </source>
</evidence>
<dbReference type="EMBL" id="GDKF01010574">
    <property type="protein sequence ID" value="JAT68048.1"/>
    <property type="molecule type" value="Transcribed_RNA"/>
</dbReference>
<dbReference type="GO" id="GO:0017017">
    <property type="term" value="F:MAP kinase tyrosine/serine/threonine phosphatase activity"/>
    <property type="evidence" value="ECO:0007669"/>
    <property type="project" value="TreeGrafter"/>
</dbReference>
<reference evidence="7" key="2">
    <citation type="submission" date="2015-08" db="EMBL/GenBank/DDBJ databases">
        <authorList>
            <person name="Babu N.S."/>
            <person name="Beckwith C.J."/>
            <person name="Beseler K.G."/>
            <person name="Brison A."/>
            <person name="Carone J.V."/>
            <person name="Caskin T.P."/>
            <person name="Diamond M."/>
            <person name="Durham M.E."/>
            <person name="Foxe J.M."/>
            <person name="Go M."/>
            <person name="Henderson B.A."/>
            <person name="Jones I.B."/>
            <person name="McGettigan J.A."/>
            <person name="Micheletti S.J."/>
            <person name="Nasrallah M.E."/>
            <person name="Ortiz D."/>
            <person name="Piller C.R."/>
            <person name="Privatt S.R."/>
            <person name="Schneider S.L."/>
            <person name="Sharp S."/>
            <person name="Smith T.C."/>
            <person name="Stanton J.D."/>
            <person name="Ullery H.E."/>
            <person name="Wilson R.J."/>
            <person name="Serrano M.G."/>
            <person name="Buck G."/>
            <person name="Lee V."/>
            <person name="Wang Y."/>
            <person name="Carvalho R."/>
            <person name="Voegtly L."/>
            <person name="Shi R."/>
            <person name="Duckworth R."/>
            <person name="Johnson A."/>
            <person name="Loviza R."/>
            <person name="Walstead R."/>
            <person name="Shah Z."/>
            <person name="Kiflezghi M."/>
            <person name="Wade K."/>
            <person name="Ball S.L."/>
            <person name="Bradley K.W."/>
            <person name="Asai D.J."/>
            <person name="Bowman C.A."/>
            <person name="Russell D.A."/>
            <person name="Pope W.H."/>
            <person name="Jacobs-Sera D."/>
            <person name="Hendrix R.W."/>
            <person name="Hatfull G.F."/>
        </authorList>
    </citation>
    <scope>NUCLEOTIDE SEQUENCE</scope>
</reference>
<dbReference type="RefSeq" id="XP_011397413.1">
    <property type="nucleotide sequence ID" value="XM_011399111.1"/>
</dbReference>
<dbReference type="InterPro" id="IPR029021">
    <property type="entry name" value="Prot-tyrosine_phosphatase-like"/>
</dbReference>
<dbReference type="OrthoDB" id="10252009at2759"/>
<proteinExistence type="inferred from homology"/>
<name>A0A087SFM1_AUXPR</name>
<protein>
    <recommendedName>
        <fullName evidence="2">protein-tyrosine-phosphatase</fullName>
        <ecNumber evidence="2">3.1.3.48</ecNumber>
    </recommendedName>
</protein>
<dbReference type="Proteomes" id="UP000028924">
    <property type="component" value="Unassembled WGS sequence"/>
</dbReference>
<organism evidence="8 9">
    <name type="scientific">Auxenochlorella protothecoides</name>
    <name type="common">Green microalga</name>
    <name type="synonym">Chlorella protothecoides</name>
    <dbReference type="NCBI Taxonomy" id="3075"/>
    <lineage>
        <taxon>Eukaryota</taxon>
        <taxon>Viridiplantae</taxon>
        <taxon>Chlorophyta</taxon>
        <taxon>core chlorophytes</taxon>
        <taxon>Trebouxiophyceae</taxon>
        <taxon>Chlorellales</taxon>
        <taxon>Chlorellaceae</taxon>
        <taxon>Auxenochlorella</taxon>
    </lineage>
</organism>
<dbReference type="InterPro" id="IPR000340">
    <property type="entry name" value="Dual-sp_phosphatase_cat-dom"/>
</dbReference>
<keyword evidence="4" id="KW-0904">Protein phosphatase</keyword>
<dbReference type="EMBL" id="KL662108">
    <property type="protein sequence ID" value="KFM24525.1"/>
    <property type="molecule type" value="Genomic_DNA"/>
</dbReference>
<dbReference type="KEGG" id="apro:F751_1517"/>
<dbReference type="GO" id="GO:0033550">
    <property type="term" value="F:MAP kinase tyrosine phosphatase activity"/>
    <property type="evidence" value="ECO:0007669"/>
    <property type="project" value="TreeGrafter"/>
</dbReference>
<dbReference type="GeneID" id="23612908"/>
<dbReference type="PANTHER" id="PTHR10159">
    <property type="entry name" value="DUAL SPECIFICITY PROTEIN PHOSPHATASE"/>
    <property type="match status" value="1"/>
</dbReference>
<dbReference type="GO" id="GO:0043409">
    <property type="term" value="P:negative regulation of MAPK cascade"/>
    <property type="evidence" value="ECO:0007669"/>
    <property type="project" value="TreeGrafter"/>
</dbReference>
<comment type="similarity">
    <text evidence="1">Belongs to the protein-tyrosine phosphatase family. Non-receptor class dual specificity subfamily.</text>
</comment>
<keyword evidence="9" id="KW-1185">Reference proteome</keyword>
<gene>
    <name evidence="8" type="ORF">F751_1517</name>
    <name evidence="7" type="ORF">g.38210</name>
</gene>
<sequence length="227" mass="24767">MTSPPRGWAQAQAALLADVRTFDRKAGLRPVQKIHVKTLAGERVELWHGLEDNEEPQGQELDVRLAISKLQAIRAGAKQDRMPCRVLKGLYVGGIGAARNLRAMRKAGITHVVNASPVVPCFFRDVPEGAVTYLTIPLFDDEEADLLSALPDVVDFIAAARAQGGGVLVHCYAGQSRSVALAIGYLLRTQPGLGVQAALELVRRTRPCARPNAGFMKQLEQLERERE</sequence>
<evidence type="ECO:0000256" key="3">
    <source>
        <dbReference type="ARBA" id="ARBA00022801"/>
    </source>
</evidence>
<feature type="domain" description="Tyrosine specific protein phosphatases" evidence="6">
    <location>
        <begin position="144"/>
        <end position="207"/>
    </location>
</feature>
<evidence type="ECO:0000313" key="9">
    <source>
        <dbReference type="Proteomes" id="UP000028924"/>
    </source>
</evidence>
<dbReference type="AlphaFoldDB" id="A0A087SFM1"/>
<dbReference type="GO" id="GO:0005737">
    <property type="term" value="C:cytoplasm"/>
    <property type="evidence" value="ECO:0007669"/>
    <property type="project" value="TreeGrafter"/>
</dbReference>